<evidence type="ECO:0000313" key="1">
    <source>
        <dbReference type="EMBL" id="KAJ1937226.1"/>
    </source>
</evidence>
<keyword evidence="2" id="KW-1185">Reference proteome</keyword>
<evidence type="ECO:0000313" key="2">
    <source>
        <dbReference type="Proteomes" id="UP001150603"/>
    </source>
</evidence>
<reference evidence="1" key="1">
    <citation type="submission" date="2022-07" db="EMBL/GenBank/DDBJ databases">
        <title>Phylogenomic reconstructions and comparative analyses of Kickxellomycotina fungi.</title>
        <authorList>
            <person name="Reynolds N.K."/>
            <person name="Stajich J.E."/>
            <person name="Barry K."/>
            <person name="Grigoriev I.V."/>
            <person name="Crous P."/>
            <person name="Smith M.E."/>
        </authorList>
    </citation>
    <scope>NUCLEOTIDE SEQUENCE</scope>
    <source>
        <strain evidence="1">NRRL 5244</strain>
    </source>
</reference>
<dbReference type="EMBL" id="JANBPW010003593">
    <property type="protein sequence ID" value="KAJ1937226.1"/>
    <property type="molecule type" value="Genomic_DNA"/>
</dbReference>
<proteinExistence type="predicted"/>
<sequence length="441" mass="47356">MFDLQARQVDRKYKGHANASSQAYARLSSDGRYVISGSEDHNIYVWSVAQDNAATVATHPNSDHIRRVKGSNAAPPPASPTAPSNSSTKTQDNIFGSLFTRRKTTVGAAEGSSELPAQHAEGENPGEWESLDGRVEEKSIYEYFPAHDAAVSAALFAPASTLQYLAAHDDPILSRRKMRTTNGSGEVENLLAPQSNATFGSRDASIGPPTASEDNLVEDTTAIIVSADTSGNIRVFRKDINVQHTYMQDNASRASLLLKHRGSRSSLRDRISQHSRSVSSEIGGLAATATASRHHNHRTETALQSILAVSSESVQPRSATGLGEENKPAKTSFWSKLSRRKSLGSRRIPGLVHQSQTISGNVVASTVTPALLAGGSRARKTIRDGAHSDGEVEDSSVCEYCGHHGFVEFDVSTPKADTFSKPAAPKLAVCENCKRVKNMPV</sequence>
<name>A0ACC1J4H2_9FUNG</name>
<dbReference type="Proteomes" id="UP001150603">
    <property type="component" value="Unassembled WGS sequence"/>
</dbReference>
<comment type="caution">
    <text evidence="1">The sequence shown here is derived from an EMBL/GenBank/DDBJ whole genome shotgun (WGS) entry which is preliminary data.</text>
</comment>
<accession>A0ACC1J4H2</accession>
<gene>
    <name evidence="1" type="ORF">FBU59_004815</name>
</gene>
<protein>
    <submittedName>
        <fullName evidence="1">Uncharacterized protein</fullName>
    </submittedName>
</protein>
<organism evidence="1 2">
    <name type="scientific">Linderina macrospora</name>
    <dbReference type="NCBI Taxonomy" id="4868"/>
    <lineage>
        <taxon>Eukaryota</taxon>
        <taxon>Fungi</taxon>
        <taxon>Fungi incertae sedis</taxon>
        <taxon>Zoopagomycota</taxon>
        <taxon>Kickxellomycotina</taxon>
        <taxon>Kickxellomycetes</taxon>
        <taxon>Kickxellales</taxon>
        <taxon>Kickxellaceae</taxon>
        <taxon>Linderina</taxon>
    </lineage>
</organism>